<dbReference type="InterPro" id="IPR032675">
    <property type="entry name" value="LRR_dom_sf"/>
</dbReference>
<dbReference type="WBParaSite" id="ACAC_0000226901-mRNA-1">
    <property type="protein sequence ID" value="ACAC_0000226901-mRNA-1"/>
    <property type="gene ID" value="ACAC_0000226901"/>
</dbReference>
<dbReference type="STRING" id="6313.A0A0K0CXG9"/>
<proteinExistence type="predicted"/>
<dbReference type="Proteomes" id="UP000035642">
    <property type="component" value="Unassembled WGS sequence"/>
</dbReference>
<accession>A0A0K0CXG9</accession>
<dbReference type="AlphaFoldDB" id="A0A0K0CXG9"/>
<dbReference type="SMART" id="SM00367">
    <property type="entry name" value="LRR_CC"/>
    <property type="match status" value="2"/>
</dbReference>
<sequence length="210" mass="23332">MACFFLFFSPFKRESVCVFVCSKAYLFSFEIFYALSMEGQDLGLDARAICSAIGQNSGLIRLDLSMTLGIDAAAVRPICLGCTKIQDLNLSWSSLDQEAIITICSNLPDTVTRLNLAGSLNKSSLNDEAVERLVTNCRNLKELDLSDNINITERGLQIINCLPQLESLSLNRCYVRAPPHHAILSLHFPLSHCNLTTLSSYFGFCSHPWK</sequence>
<protein>
    <submittedName>
        <fullName evidence="2">Ribonuclease inhibitor</fullName>
    </submittedName>
</protein>
<keyword evidence="1" id="KW-1185">Reference proteome</keyword>
<reference evidence="1" key="1">
    <citation type="submission" date="2012-09" db="EMBL/GenBank/DDBJ databases">
        <authorList>
            <person name="Martin A.A."/>
        </authorList>
    </citation>
    <scope>NUCLEOTIDE SEQUENCE</scope>
</reference>
<dbReference type="InterPro" id="IPR006553">
    <property type="entry name" value="Leu-rich_rpt_Cys-con_subtyp"/>
</dbReference>
<evidence type="ECO:0000313" key="2">
    <source>
        <dbReference type="WBParaSite" id="ACAC_0000226901-mRNA-1"/>
    </source>
</evidence>
<name>A0A0K0CXG9_ANGCA</name>
<evidence type="ECO:0000313" key="1">
    <source>
        <dbReference type="Proteomes" id="UP000035642"/>
    </source>
</evidence>
<dbReference type="Gene3D" id="3.80.10.10">
    <property type="entry name" value="Ribonuclease Inhibitor"/>
    <property type="match status" value="1"/>
</dbReference>
<organism evidence="1 2">
    <name type="scientific">Angiostrongylus cantonensis</name>
    <name type="common">Rat lungworm</name>
    <dbReference type="NCBI Taxonomy" id="6313"/>
    <lineage>
        <taxon>Eukaryota</taxon>
        <taxon>Metazoa</taxon>
        <taxon>Ecdysozoa</taxon>
        <taxon>Nematoda</taxon>
        <taxon>Chromadorea</taxon>
        <taxon>Rhabditida</taxon>
        <taxon>Rhabditina</taxon>
        <taxon>Rhabditomorpha</taxon>
        <taxon>Strongyloidea</taxon>
        <taxon>Metastrongylidae</taxon>
        <taxon>Angiostrongylus</taxon>
    </lineage>
</organism>
<reference evidence="2" key="2">
    <citation type="submission" date="2017-02" db="UniProtKB">
        <authorList>
            <consortium name="WormBaseParasite"/>
        </authorList>
    </citation>
    <scope>IDENTIFICATION</scope>
</reference>
<dbReference type="SUPFAM" id="SSF52047">
    <property type="entry name" value="RNI-like"/>
    <property type="match status" value="1"/>
</dbReference>